<dbReference type="KEGG" id="tac:Ta1246"/>
<dbReference type="PaxDb" id="273075-Ta1246"/>
<feature type="transmembrane region" description="Helical" evidence="5">
    <location>
        <begin position="186"/>
        <end position="212"/>
    </location>
</feature>
<evidence type="ECO:0000256" key="1">
    <source>
        <dbReference type="ARBA" id="ARBA00004141"/>
    </source>
</evidence>
<name>Q9HIT2_THEAC</name>
<keyword evidence="7" id="KW-1185">Reference proteome</keyword>
<evidence type="ECO:0000313" key="7">
    <source>
        <dbReference type="Proteomes" id="UP000001024"/>
    </source>
</evidence>
<dbReference type="InterPro" id="IPR038978">
    <property type="entry name" value="MJ0935"/>
</dbReference>
<dbReference type="SMART" id="SM01415">
    <property type="entry name" value="DUF106"/>
    <property type="match status" value="1"/>
</dbReference>
<keyword evidence="2 5" id="KW-0812">Transmembrane</keyword>
<feature type="transmembrane region" description="Helical" evidence="5">
    <location>
        <begin position="21"/>
        <end position="41"/>
    </location>
</feature>
<dbReference type="HOGENOM" id="CLU_1227721_0_0_2"/>
<dbReference type="InterPro" id="IPR002809">
    <property type="entry name" value="EMC3/TMCO1"/>
</dbReference>
<dbReference type="EnsemblBacteria" id="CAC12370">
    <property type="protein sequence ID" value="CAC12370"/>
    <property type="gene ID" value="CAC12370"/>
</dbReference>
<dbReference type="PANTHER" id="PTHR42198:SF1">
    <property type="entry name" value="INTEGRAL MEMBRANE PROTEIN"/>
    <property type="match status" value="1"/>
</dbReference>
<keyword evidence="3 5" id="KW-1133">Transmembrane helix</keyword>
<gene>
    <name evidence="6" type="ordered locus">Ta1246</name>
</gene>
<keyword evidence="4 5" id="KW-0472">Membrane</keyword>
<accession>Q9HIT2</accession>
<dbReference type="Proteomes" id="UP000001024">
    <property type="component" value="Chromosome"/>
</dbReference>
<dbReference type="EMBL" id="AL445067">
    <property type="protein sequence ID" value="CAC12370.1"/>
    <property type="molecule type" value="Genomic_DNA"/>
</dbReference>
<evidence type="ECO:0000256" key="3">
    <source>
        <dbReference type="ARBA" id="ARBA00022989"/>
    </source>
</evidence>
<dbReference type="PANTHER" id="PTHR42198">
    <property type="entry name" value="INTEGRAL MEMBRANE PROTEIN"/>
    <property type="match status" value="1"/>
</dbReference>
<evidence type="ECO:0000256" key="2">
    <source>
        <dbReference type="ARBA" id="ARBA00022692"/>
    </source>
</evidence>
<feature type="transmembrane region" description="Helical" evidence="5">
    <location>
        <begin position="61"/>
        <end position="86"/>
    </location>
</feature>
<organism evidence="6 7">
    <name type="scientific">Thermoplasma acidophilum (strain ATCC 25905 / DSM 1728 / JCM 9062 / NBRC 15155 / AMRC-C165)</name>
    <dbReference type="NCBI Taxonomy" id="273075"/>
    <lineage>
        <taxon>Archaea</taxon>
        <taxon>Methanobacteriati</taxon>
        <taxon>Thermoplasmatota</taxon>
        <taxon>Thermoplasmata</taxon>
        <taxon>Thermoplasmatales</taxon>
        <taxon>Thermoplasmataceae</taxon>
        <taxon>Thermoplasma</taxon>
    </lineage>
</organism>
<reference evidence="6 7" key="1">
    <citation type="journal article" date="2000" name="Nature">
        <title>The genome sequence of the thermoacidophilic scavenger Thermoplasma acidophilum.</title>
        <authorList>
            <person name="Ruepp A."/>
            <person name="Graml W."/>
            <person name="Santos-Martinez M.L."/>
            <person name="Koretke K.K."/>
            <person name="Volker C."/>
            <person name="Mewes H.W."/>
            <person name="Frishman D."/>
            <person name="Stocker S."/>
            <person name="Lupas A.N."/>
            <person name="Baumeister W."/>
        </authorList>
    </citation>
    <scope>NUCLEOTIDE SEQUENCE [LARGE SCALE GENOMIC DNA]</scope>
    <source>
        <strain evidence="7">ATCC 25905 / DSM 1728 / JCM 9062 / NBRC 15155 / AMRC-C165</strain>
    </source>
</reference>
<dbReference type="Pfam" id="PF01956">
    <property type="entry name" value="EMC3_TMCO1"/>
    <property type="match status" value="1"/>
</dbReference>
<protein>
    <submittedName>
        <fullName evidence="6">Conserved hypothetical membrane protein</fullName>
    </submittedName>
</protein>
<dbReference type="eggNOG" id="arCOG02673">
    <property type="taxonomic scope" value="Archaea"/>
</dbReference>
<dbReference type="AlphaFoldDB" id="Q9HIT2"/>
<dbReference type="InParanoid" id="Q9HIT2"/>
<dbReference type="GO" id="GO:0016020">
    <property type="term" value="C:membrane"/>
    <property type="evidence" value="ECO:0007669"/>
    <property type="project" value="UniProtKB-SubCell"/>
</dbReference>
<feature type="transmembrane region" description="Helical" evidence="5">
    <location>
        <begin position="143"/>
        <end position="166"/>
    </location>
</feature>
<evidence type="ECO:0000313" key="6">
    <source>
        <dbReference type="EMBL" id="CAC12370.1"/>
    </source>
</evidence>
<dbReference type="STRING" id="273075.gene:9572469"/>
<sequence>MQLTEQYPKEQQEAMKKMMTFQMIYMVVMLGSLFLVITPSSRDAVGRLLNFALIPSIGFGYRYPVLTIILTGVIIGIILSIPRYFFTDWVKMGKMQNTMKAFNDAIREAYRERDMKKINKLNSMRMQMSMDQYQLSMNTMKPLMVISVVTILFYAWLFVFVGNLPYNYVAFPWDYNINITTAHFWIMPYWIFMYFLTELVVSYFVTMVMKYIDFSFKLRKLSRMSVSKATD</sequence>
<proteinExistence type="predicted"/>
<evidence type="ECO:0000256" key="4">
    <source>
        <dbReference type="ARBA" id="ARBA00023136"/>
    </source>
</evidence>
<evidence type="ECO:0000256" key="5">
    <source>
        <dbReference type="SAM" id="Phobius"/>
    </source>
</evidence>
<comment type="subcellular location">
    <subcellularLocation>
        <location evidence="1">Membrane</location>
        <topology evidence="1">Multi-pass membrane protein</topology>
    </subcellularLocation>
</comment>